<keyword evidence="1" id="KW-0805">Transcription regulation</keyword>
<dbReference type="SMART" id="SM01134">
    <property type="entry name" value="DeoRC"/>
    <property type="match status" value="1"/>
</dbReference>
<dbReference type="RefSeq" id="WP_155325133.1">
    <property type="nucleotide sequence ID" value="NZ_AP021876.1"/>
</dbReference>
<dbReference type="InterPro" id="IPR014036">
    <property type="entry name" value="DeoR-like_C"/>
</dbReference>
<dbReference type="KEGG" id="dov:DSCO28_61480"/>
<dbReference type="Proteomes" id="UP000425960">
    <property type="component" value="Chromosome"/>
</dbReference>
<evidence type="ECO:0000259" key="4">
    <source>
        <dbReference type="PROSITE" id="PS51000"/>
    </source>
</evidence>
<dbReference type="Gene3D" id="1.10.10.10">
    <property type="entry name" value="Winged helix-like DNA-binding domain superfamily/Winged helix DNA-binding domain"/>
    <property type="match status" value="1"/>
</dbReference>
<protein>
    <submittedName>
        <fullName evidence="5">DeoR family transcriptional regulator</fullName>
    </submittedName>
</protein>
<organism evidence="5 6">
    <name type="scientific">Desulfosarcina ovata subsp. sediminis</name>
    <dbReference type="NCBI Taxonomy" id="885957"/>
    <lineage>
        <taxon>Bacteria</taxon>
        <taxon>Pseudomonadati</taxon>
        <taxon>Thermodesulfobacteriota</taxon>
        <taxon>Desulfobacteria</taxon>
        <taxon>Desulfobacterales</taxon>
        <taxon>Desulfosarcinaceae</taxon>
        <taxon>Desulfosarcina</taxon>
    </lineage>
</organism>
<dbReference type="PROSITE" id="PS00894">
    <property type="entry name" value="HTH_DEOR_1"/>
    <property type="match status" value="1"/>
</dbReference>
<dbReference type="PRINTS" id="PR00037">
    <property type="entry name" value="HTHLACR"/>
</dbReference>
<accession>A0A5K7ZZA7</accession>
<dbReference type="Pfam" id="PF00455">
    <property type="entry name" value="DeoRC"/>
    <property type="match status" value="1"/>
</dbReference>
<dbReference type="InterPro" id="IPR018356">
    <property type="entry name" value="Tscrpt_reg_HTH_DeoR_CS"/>
</dbReference>
<evidence type="ECO:0000313" key="6">
    <source>
        <dbReference type="Proteomes" id="UP000425960"/>
    </source>
</evidence>
<dbReference type="InterPro" id="IPR036390">
    <property type="entry name" value="WH_DNA-bd_sf"/>
</dbReference>
<dbReference type="InterPro" id="IPR036388">
    <property type="entry name" value="WH-like_DNA-bd_sf"/>
</dbReference>
<dbReference type="SUPFAM" id="SSF100950">
    <property type="entry name" value="NagB/RpiA/CoA transferase-like"/>
    <property type="match status" value="1"/>
</dbReference>
<evidence type="ECO:0000256" key="3">
    <source>
        <dbReference type="ARBA" id="ARBA00023163"/>
    </source>
</evidence>
<evidence type="ECO:0000313" key="5">
    <source>
        <dbReference type="EMBL" id="BBO85582.1"/>
    </source>
</evidence>
<dbReference type="PANTHER" id="PTHR30363">
    <property type="entry name" value="HTH-TYPE TRANSCRIPTIONAL REGULATOR SRLR-RELATED"/>
    <property type="match status" value="1"/>
</dbReference>
<dbReference type="InterPro" id="IPR037171">
    <property type="entry name" value="NagB/RpiA_transferase-like"/>
</dbReference>
<dbReference type="SUPFAM" id="SSF46785">
    <property type="entry name" value="Winged helix' DNA-binding domain"/>
    <property type="match status" value="1"/>
</dbReference>
<dbReference type="Gene3D" id="3.40.50.1360">
    <property type="match status" value="1"/>
</dbReference>
<keyword evidence="2" id="KW-0238">DNA-binding</keyword>
<sequence>MLGIERRQKIIDRLQQDRKVHVTELSKEFSVTPETVRRDLERLEKDGFLRRSYGGAVPAQPINEDLPFANRTAANHAEKQAIAAKATGLVNNGYSIMADSSTTVLALIDILQAKTDLTIITNSVKLLNDYARAGFTLIGTGGGLRAHSFAFVGALACRTLEAYNVDLALISCKGLDRERGVMESNEPEALVKQVMVRQAKTRILLADHTKFDQIVFMRTLNYADLDYVITDREPKRAWVDFFKKEGVQLIY</sequence>
<dbReference type="SMART" id="SM00420">
    <property type="entry name" value="HTH_DEOR"/>
    <property type="match status" value="1"/>
</dbReference>
<reference evidence="5 6" key="1">
    <citation type="submission" date="2019-11" db="EMBL/GenBank/DDBJ databases">
        <title>Comparative genomics of hydrocarbon-degrading Desulfosarcina strains.</title>
        <authorList>
            <person name="Watanabe M."/>
            <person name="Kojima H."/>
            <person name="Fukui M."/>
        </authorList>
    </citation>
    <scope>NUCLEOTIDE SEQUENCE [LARGE SCALE GENOMIC DNA]</scope>
    <source>
        <strain evidence="5 6">28bB2T</strain>
    </source>
</reference>
<dbReference type="Pfam" id="PF08220">
    <property type="entry name" value="HTH_DeoR"/>
    <property type="match status" value="1"/>
</dbReference>
<feature type="domain" description="HTH deoR-type" evidence="4">
    <location>
        <begin position="3"/>
        <end position="58"/>
    </location>
</feature>
<dbReference type="PANTHER" id="PTHR30363:SF44">
    <property type="entry name" value="AGA OPERON TRANSCRIPTIONAL REPRESSOR-RELATED"/>
    <property type="match status" value="1"/>
</dbReference>
<dbReference type="InterPro" id="IPR050313">
    <property type="entry name" value="Carb_Metab_HTH_regulators"/>
</dbReference>
<dbReference type="GO" id="GO:0003677">
    <property type="term" value="F:DNA binding"/>
    <property type="evidence" value="ECO:0007669"/>
    <property type="project" value="UniProtKB-KW"/>
</dbReference>
<dbReference type="GO" id="GO:0003700">
    <property type="term" value="F:DNA-binding transcription factor activity"/>
    <property type="evidence" value="ECO:0007669"/>
    <property type="project" value="InterPro"/>
</dbReference>
<dbReference type="AlphaFoldDB" id="A0A5K7ZZA7"/>
<dbReference type="PROSITE" id="PS51000">
    <property type="entry name" value="HTH_DEOR_2"/>
    <property type="match status" value="1"/>
</dbReference>
<proteinExistence type="predicted"/>
<keyword evidence="3" id="KW-0804">Transcription</keyword>
<dbReference type="EMBL" id="AP021876">
    <property type="protein sequence ID" value="BBO85582.1"/>
    <property type="molecule type" value="Genomic_DNA"/>
</dbReference>
<gene>
    <name evidence="5" type="ORF">DSCO28_61480</name>
</gene>
<evidence type="ECO:0000256" key="1">
    <source>
        <dbReference type="ARBA" id="ARBA00023015"/>
    </source>
</evidence>
<name>A0A5K7ZZA7_9BACT</name>
<dbReference type="InterPro" id="IPR001034">
    <property type="entry name" value="DeoR_HTH"/>
</dbReference>
<evidence type="ECO:0000256" key="2">
    <source>
        <dbReference type="ARBA" id="ARBA00023125"/>
    </source>
</evidence>